<reference evidence="3 4" key="1">
    <citation type="journal article" date="2016" name="Genome Biol. Evol.">
        <title>Divergent and convergent evolution of fungal pathogenicity.</title>
        <authorList>
            <person name="Shang Y."/>
            <person name="Xiao G."/>
            <person name="Zheng P."/>
            <person name="Cen K."/>
            <person name="Zhan S."/>
            <person name="Wang C."/>
        </authorList>
    </citation>
    <scope>NUCLEOTIDE SEQUENCE [LARGE SCALE GENOMIC DNA]</scope>
    <source>
        <strain evidence="3 4">RCEF 2490</strain>
    </source>
</reference>
<protein>
    <recommendedName>
        <fullName evidence="2">2EXR domain-containing protein</fullName>
    </recommendedName>
</protein>
<accession>A0A166N7T3</accession>
<evidence type="ECO:0000259" key="2">
    <source>
        <dbReference type="Pfam" id="PF20150"/>
    </source>
</evidence>
<gene>
    <name evidence="3" type="ORF">AAL_08172</name>
</gene>
<dbReference type="Pfam" id="PF20150">
    <property type="entry name" value="2EXR"/>
    <property type="match status" value="1"/>
</dbReference>
<feature type="compositionally biased region" description="Polar residues" evidence="1">
    <location>
        <begin position="13"/>
        <end position="22"/>
    </location>
</feature>
<feature type="compositionally biased region" description="Acidic residues" evidence="1">
    <location>
        <begin position="516"/>
        <end position="568"/>
    </location>
</feature>
<evidence type="ECO:0000256" key="1">
    <source>
        <dbReference type="SAM" id="MobiDB-lite"/>
    </source>
</evidence>
<proteinExistence type="predicted"/>
<dbReference type="STRING" id="1081109.A0A166N7T3"/>
<feature type="compositionally biased region" description="Acidic residues" evidence="1">
    <location>
        <begin position="351"/>
        <end position="370"/>
    </location>
</feature>
<dbReference type="Proteomes" id="UP000078544">
    <property type="component" value="Unassembled WGS sequence"/>
</dbReference>
<evidence type="ECO:0000313" key="3">
    <source>
        <dbReference type="EMBL" id="KZZ88190.1"/>
    </source>
</evidence>
<feature type="region of interest" description="Disordered" evidence="1">
    <location>
        <begin position="1"/>
        <end position="49"/>
    </location>
</feature>
<dbReference type="AlphaFoldDB" id="A0A166N7T3"/>
<name>A0A166N7T3_9HYPO</name>
<feature type="compositionally biased region" description="Acidic residues" evidence="1">
    <location>
        <begin position="443"/>
        <end position="455"/>
    </location>
</feature>
<evidence type="ECO:0000313" key="4">
    <source>
        <dbReference type="Proteomes" id="UP000078544"/>
    </source>
</evidence>
<comment type="caution">
    <text evidence="3">The sequence shown here is derived from an EMBL/GenBank/DDBJ whole genome shotgun (WGS) entry which is preliminary data.</text>
</comment>
<dbReference type="EMBL" id="AZGY01000031">
    <property type="protein sequence ID" value="KZZ88190.1"/>
    <property type="molecule type" value="Genomic_DNA"/>
</dbReference>
<sequence>MTSDEHSSDVEADSTQDAVSDTSSDRGGHDLIDDEAEESDGESFASDGSIKADKASFSPFLRLPPELRHKIWQIFCPDLVAKARIIQFICSASSAAMKRPHFQSVKDHRTLADQTEALRVMSAVHGESRTLALRKYPDELAIDAGSGDAIVRFKKETDLVVLHGLKAGKDYYLPGFSREVRNIGINPWELYFGGMLNGPADEAIPFLTSYFRNMKRLFVQNAAESQRAGQIRWCVSDFVHTYLVETYQKEPGLGEDTKSLFCWPDVDSHADWARNCIPKLFSRGKDVENGVEMWPLIEFEFEEGVAEYDRLRECRDDSDSEEESEADGHFPLSDGEEEDEHEDGSWPAGSDLDDYESEGIDDGDLMEDVDGSLPPGAWFNYVGRFSSPEPSDEQDAHDDDEEAAIQRPRKRKVIMDSDDDDGDDDVVPQPKRARQHRAMANSDGDDDNDDDDERDDLPVSTRPRRSPSRRTGAANQESEMQSRVARQLSKSGSIITDGTHPPWMVLARIRGPVAREDEEALSSSGEDDEEEDGDEDGDEDEDEDEDEDDFENDLLDMMADEDEEEEDE</sequence>
<organism evidence="3 4">
    <name type="scientific">Moelleriella libera RCEF 2490</name>
    <dbReference type="NCBI Taxonomy" id="1081109"/>
    <lineage>
        <taxon>Eukaryota</taxon>
        <taxon>Fungi</taxon>
        <taxon>Dikarya</taxon>
        <taxon>Ascomycota</taxon>
        <taxon>Pezizomycotina</taxon>
        <taxon>Sordariomycetes</taxon>
        <taxon>Hypocreomycetidae</taxon>
        <taxon>Hypocreales</taxon>
        <taxon>Clavicipitaceae</taxon>
        <taxon>Moelleriella</taxon>
    </lineage>
</organism>
<feature type="domain" description="2EXR" evidence="2">
    <location>
        <begin position="57"/>
        <end position="159"/>
    </location>
</feature>
<feature type="compositionally biased region" description="Acidic residues" evidence="1">
    <location>
        <begin position="416"/>
        <end position="426"/>
    </location>
</feature>
<feature type="compositionally biased region" description="Acidic residues" evidence="1">
    <location>
        <begin position="32"/>
        <end position="41"/>
    </location>
</feature>
<keyword evidence="4" id="KW-1185">Reference proteome</keyword>
<dbReference type="InterPro" id="IPR045518">
    <property type="entry name" value="2EXR"/>
</dbReference>
<feature type="compositionally biased region" description="Acidic residues" evidence="1">
    <location>
        <begin position="390"/>
        <end position="403"/>
    </location>
</feature>
<feature type="region of interest" description="Disordered" evidence="1">
    <location>
        <begin position="312"/>
        <end position="568"/>
    </location>
</feature>
<dbReference type="OrthoDB" id="3501032at2759"/>